<feature type="coiled-coil region" evidence="1">
    <location>
        <begin position="205"/>
        <end position="232"/>
    </location>
</feature>
<evidence type="ECO:0000313" key="4">
    <source>
        <dbReference type="Proteomes" id="UP000682877"/>
    </source>
</evidence>
<feature type="region of interest" description="Disordered" evidence="2">
    <location>
        <begin position="294"/>
        <end position="314"/>
    </location>
</feature>
<feature type="region of interest" description="Disordered" evidence="2">
    <location>
        <begin position="371"/>
        <end position="390"/>
    </location>
</feature>
<feature type="coiled-coil region" evidence="1">
    <location>
        <begin position="1255"/>
        <end position="1296"/>
    </location>
</feature>
<evidence type="ECO:0000313" key="3">
    <source>
        <dbReference type="EMBL" id="CAE6124279.1"/>
    </source>
</evidence>
<dbReference type="EMBL" id="LR999456">
    <property type="protein sequence ID" value="CAE6124279.1"/>
    <property type="molecule type" value="Genomic_DNA"/>
</dbReference>
<feature type="region of interest" description="Disordered" evidence="2">
    <location>
        <begin position="658"/>
        <end position="678"/>
    </location>
</feature>
<dbReference type="PANTHER" id="PTHR23159:SF31">
    <property type="entry name" value="CENTROSOME-ASSOCIATED PROTEIN CEP250 ISOFORM X1"/>
    <property type="match status" value="1"/>
</dbReference>
<organism evidence="3 4">
    <name type="scientific">Arabidopsis arenosa</name>
    <name type="common">Sand rock-cress</name>
    <name type="synonym">Cardaminopsis arenosa</name>
    <dbReference type="NCBI Taxonomy" id="38785"/>
    <lineage>
        <taxon>Eukaryota</taxon>
        <taxon>Viridiplantae</taxon>
        <taxon>Streptophyta</taxon>
        <taxon>Embryophyta</taxon>
        <taxon>Tracheophyta</taxon>
        <taxon>Spermatophyta</taxon>
        <taxon>Magnoliopsida</taxon>
        <taxon>eudicotyledons</taxon>
        <taxon>Gunneridae</taxon>
        <taxon>Pentapetalae</taxon>
        <taxon>rosids</taxon>
        <taxon>malvids</taxon>
        <taxon>Brassicales</taxon>
        <taxon>Brassicaceae</taxon>
        <taxon>Camelineae</taxon>
        <taxon>Arabidopsis</taxon>
    </lineage>
</organism>
<name>A0A8S2AND8_ARAAE</name>
<feature type="coiled-coil region" evidence="1">
    <location>
        <begin position="1129"/>
        <end position="1156"/>
    </location>
</feature>
<proteinExistence type="predicted"/>
<gene>
    <name evidence="3" type="ORF">AARE701A_LOCUS16297</name>
</gene>
<feature type="compositionally biased region" description="Basic and acidic residues" evidence="2">
    <location>
        <begin position="380"/>
        <end position="390"/>
    </location>
</feature>
<keyword evidence="4" id="KW-1185">Reference proteome</keyword>
<evidence type="ECO:0000256" key="1">
    <source>
        <dbReference type="SAM" id="Coils"/>
    </source>
</evidence>
<protein>
    <submittedName>
        <fullName evidence="3">Uncharacterized protein</fullName>
    </submittedName>
</protein>
<feature type="compositionally biased region" description="Basic and acidic residues" evidence="2">
    <location>
        <begin position="303"/>
        <end position="314"/>
    </location>
</feature>
<feature type="coiled-coil region" evidence="1">
    <location>
        <begin position="1199"/>
        <end position="1226"/>
    </location>
</feature>
<feature type="region of interest" description="Disordered" evidence="2">
    <location>
        <begin position="924"/>
        <end position="943"/>
    </location>
</feature>
<accession>A0A8S2AND8</accession>
<evidence type="ECO:0000256" key="2">
    <source>
        <dbReference type="SAM" id="MobiDB-lite"/>
    </source>
</evidence>
<feature type="coiled-coil region" evidence="1">
    <location>
        <begin position="569"/>
        <end position="596"/>
    </location>
</feature>
<feature type="compositionally biased region" description="Basic and acidic residues" evidence="2">
    <location>
        <begin position="933"/>
        <end position="943"/>
    </location>
</feature>
<feature type="coiled-coil region" evidence="1">
    <location>
        <begin position="1038"/>
        <end position="1079"/>
    </location>
</feature>
<feature type="coiled-coil region" evidence="1">
    <location>
        <begin position="702"/>
        <end position="743"/>
    </location>
</feature>
<feature type="coiled-coil region" evidence="1">
    <location>
        <begin position="429"/>
        <end position="456"/>
    </location>
</feature>
<dbReference type="PANTHER" id="PTHR23159">
    <property type="entry name" value="CENTROSOMAL PROTEIN 2"/>
    <property type="match status" value="1"/>
</dbReference>
<dbReference type="Proteomes" id="UP000682877">
    <property type="component" value="Chromosome 6"/>
</dbReference>
<sequence>MPFPATPPAEMYLAIQLPNPISILVNYLLVSQTPIEKLRHLVNASDVNAIVMDEFMTWPHFVQPDSPFHAYFSLFLDRGAIPAIYLEGLRQANNFLTVAHGLTLLNSVAPSDPYACFANGLFLTCTEVEMFTSPPCRRIENVVCLQRLSHRGTITIREEGCRLFKKHRIDHFDYFEWFNEGVVDGWPKEALIRARDQIGEKDKVINQLTTQLMELRLELEKHEVEISSEGSEDENNFVTDHNDYFEWFDKGVVDGWPKETLIRARNEIREKDKVINQLTTQLMELRLELEKHEVDISSEGSEDENKSVESDHKSRTDHSDYLEWFDKGVVDGWPKETLIRARDEIREKDKVINQLTTQLMELRLELEKHEVEISSEGSEDENKSVESDHKRRNDHNDYFEWFDKGVVDGWPKETLIRARDEIREKDKIINNLTTHLMELRLELEKHEVEISSEGSEDENNSVTDHIDYFGWFDKGVVDGWPKETLIRARDEIREKDKVIIQLTTQLMELRLKLEKHEVEISSEGSEDENNSVTDHSDYFEWFDKGVVDGWPKETLIRARDEIREKDKVINHLTTQLMELRLELEKHEVEISSEGSEDENNSVTDHSDYFEWFDRKGVDGWPKETLIRARDEIREKYKVINQLTTQLMELRLELEKHEVEISSEGSEDENNSVESDHKRRTDHNDYFEWFDKGVVDGWPKETLTRARNEIREKDKVINHLTTQLMELRLELEKHEVEISSEGSEDENNSVTDHNDYLEWFDKKGVDGWPKETLIRARDEIREKDKVIIQLTTQLMELRLELKKHEVEISSEGVVDGWPKETLIRARDEIREKDKVIIQLTTQLMELRLILEKHEVEISSEGSEDENNSVTDHSDYFEWFDKKGVDGWPKETLIRARDEIREKDKVINQLTTQLMELCLELEKHEVEISSEGSEDEKNSVESDHKRRTDHNDYFEWFDKGVVDGWPKETLIRARDEIREKDKVINHLTTQLMELRLELEKHEVEISSEGSEDENNSVTDHNDYLEWFDKKGVDGWPKETLIRARDEIREKDKVINQLTTQLMELRLELEKHEVEISSEGSEDEKNFVESDHKRRTDHNDYFEWFDKGVVDGWPKETLIRARNEIREKDKVINHLTTQLMELRLELEKHEVEISSEGSEDENNSVTDHNDYFEWFDKGVVDGWPKETLIRARNEIREKDKVINHLTTQLMELRLELEKHEVEISSEGSEDENNSVTDHNDYLEWFDKKGVDGWPKETLIRARDEIREKDKVINQLTTQLMELRLELEKHEVEISSEGSEDEKNSVESDHKVGWMKKILGKMSISNA</sequence>
<feature type="coiled-coil region" evidence="1">
    <location>
        <begin position="982"/>
        <end position="1009"/>
    </location>
</feature>
<keyword evidence="1" id="KW-0175">Coiled coil</keyword>
<reference evidence="3" key="1">
    <citation type="submission" date="2021-01" db="EMBL/GenBank/DDBJ databases">
        <authorList>
            <person name="Bezrukov I."/>
        </authorList>
    </citation>
    <scope>NUCLEOTIDE SEQUENCE</scope>
</reference>